<feature type="region of interest" description="Disordered" evidence="1">
    <location>
        <begin position="79"/>
        <end position="236"/>
    </location>
</feature>
<dbReference type="AlphaFoldDB" id="A0A7U2HXB8"/>
<dbReference type="EMBL" id="CP069024">
    <property type="protein sequence ID" value="QRC92131.1"/>
    <property type="molecule type" value="Genomic_DNA"/>
</dbReference>
<evidence type="ECO:0000313" key="2">
    <source>
        <dbReference type="EMBL" id="QRC92131.1"/>
    </source>
</evidence>
<dbReference type="VEuPathDB" id="FungiDB:JI435_022900"/>
<gene>
    <name evidence="2" type="ORF">JI435_022900</name>
</gene>
<protein>
    <submittedName>
        <fullName evidence="2">Uncharacterized protein</fullName>
    </submittedName>
</protein>
<feature type="compositionally biased region" description="Low complexity" evidence="1">
    <location>
        <begin position="86"/>
        <end position="98"/>
    </location>
</feature>
<proteinExistence type="predicted"/>
<organism evidence="2 3">
    <name type="scientific">Phaeosphaeria nodorum (strain SN15 / ATCC MYA-4574 / FGSC 10173)</name>
    <name type="common">Glume blotch fungus</name>
    <name type="synonym">Parastagonospora nodorum</name>
    <dbReference type="NCBI Taxonomy" id="321614"/>
    <lineage>
        <taxon>Eukaryota</taxon>
        <taxon>Fungi</taxon>
        <taxon>Dikarya</taxon>
        <taxon>Ascomycota</taxon>
        <taxon>Pezizomycotina</taxon>
        <taxon>Dothideomycetes</taxon>
        <taxon>Pleosporomycetidae</taxon>
        <taxon>Pleosporales</taxon>
        <taxon>Pleosporineae</taxon>
        <taxon>Phaeosphaeriaceae</taxon>
        <taxon>Parastagonospora</taxon>
    </lineage>
</organism>
<evidence type="ECO:0000256" key="1">
    <source>
        <dbReference type="SAM" id="MobiDB-lite"/>
    </source>
</evidence>
<name>A0A7U2HXB8_PHANO</name>
<sequence length="236" mass="24765">MPPKKDTGDAGKTTLLKGFEDKETKLLAAASVSSLGPDKYDYDLMAALTGNTAGSLKKMWPSVKKKALDEYPSFAGFLGTTGANITTKSPTKTAPKAAGGRKRKVPVETEPEADGEADIEADSEDVKPKPAPKKAGRKPRAAAAAEPTIESDAEDAKPAPKKAGRKTKAVTTSPDDGETKPTRSSSRKASEDPKSAPAAEVKKKGRPAKKVKKEEVKSEEDSADGGDGLETIEEEV</sequence>
<accession>A0A7U2HXB8</accession>
<dbReference type="Proteomes" id="UP000663193">
    <property type="component" value="Chromosome 2"/>
</dbReference>
<reference evidence="3" key="1">
    <citation type="journal article" date="2021" name="BMC Genomics">
        <title>Chromosome-level genome assembly and manually-curated proteome of model necrotroph Parastagonospora nodorum Sn15 reveals a genome-wide trove of candidate effector homologs, and redundancy of virulence-related functions within an accessory chromosome.</title>
        <authorList>
            <person name="Bertazzoni S."/>
            <person name="Jones D.A.B."/>
            <person name="Phan H.T."/>
            <person name="Tan K.-C."/>
            <person name="Hane J.K."/>
        </authorList>
    </citation>
    <scope>NUCLEOTIDE SEQUENCE [LARGE SCALE GENOMIC DNA]</scope>
    <source>
        <strain evidence="3">SN15 / ATCC MYA-4574 / FGSC 10173)</strain>
    </source>
</reference>
<feature type="compositionally biased region" description="Basic residues" evidence="1">
    <location>
        <begin position="130"/>
        <end position="140"/>
    </location>
</feature>
<keyword evidence="3" id="KW-1185">Reference proteome</keyword>
<evidence type="ECO:0000313" key="3">
    <source>
        <dbReference type="Proteomes" id="UP000663193"/>
    </source>
</evidence>
<feature type="compositionally biased region" description="Basic residues" evidence="1">
    <location>
        <begin position="159"/>
        <end position="168"/>
    </location>
</feature>
<dbReference type="OrthoDB" id="3796455at2759"/>
<feature type="compositionally biased region" description="Acidic residues" evidence="1">
    <location>
        <begin position="109"/>
        <end position="123"/>
    </location>
</feature>